<proteinExistence type="predicted"/>
<name>A0A9P6D2N2_PLEER</name>
<evidence type="ECO:0000256" key="1">
    <source>
        <dbReference type="SAM" id="MobiDB-lite"/>
    </source>
</evidence>
<protein>
    <submittedName>
        <fullName evidence="2">Uncharacterized protein</fullName>
    </submittedName>
</protein>
<evidence type="ECO:0000313" key="3">
    <source>
        <dbReference type="Proteomes" id="UP000807025"/>
    </source>
</evidence>
<feature type="region of interest" description="Disordered" evidence="1">
    <location>
        <begin position="1"/>
        <end position="39"/>
    </location>
</feature>
<feature type="compositionally biased region" description="Basic and acidic residues" evidence="1">
    <location>
        <begin position="23"/>
        <end position="39"/>
    </location>
</feature>
<keyword evidence="3" id="KW-1185">Reference proteome</keyword>
<dbReference type="EMBL" id="MU154698">
    <property type="protein sequence ID" value="KAF9488767.1"/>
    <property type="molecule type" value="Genomic_DNA"/>
</dbReference>
<sequence length="68" mass="7897">MNNEETTDTDGWPREEPPDEQCCETKREMGKGKGKDREEQLHWARSVRDHVGAVVHATRRKPANYTKC</sequence>
<accession>A0A9P6D2N2</accession>
<dbReference type="Proteomes" id="UP000807025">
    <property type="component" value="Unassembled WGS sequence"/>
</dbReference>
<organism evidence="2 3">
    <name type="scientific">Pleurotus eryngii</name>
    <name type="common">Boletus of the steppes</name>
    <dbReference type="NCBI Taxonomy" id="5323"/>
    <lineage>
        <taxon>Eukaryota</taxon>
        <taxon>Fungi</taxon>
        <taxon>Dikarya</taxon>
        <taxon>Basidiomycota</taxon>
        <taxon>Agaricomycotina</taxon>
        <taxon>Agaricomycetes</taxon>
        <taxon>Agaricomycetidae</taxon>
        <taxon>Agaricales</taxon>
        <taxon>Pleurotineae</taxon>
        <taxon>Pleurotaceae</taxon>
        <taxon>Pleurotus</taxon>
    </lineage>
</organism>
<dbReference type="AlphaFoldDB" id="A0A9P6D2N2"/>
<gene>
    <name evidence="2" type="ORF">BDN71DRAFT_1456931</name>
</gene>
<evidence type="ECO:0000313" key="2">
    <source>
        <dbReference type="EMBL" id="KAF9488767.1"/>
    </source>
</evidence>
<comment type="caution">
    <text evidence="2">The sequence shown here is derived from an EMBL/GenBank/DDBJ whole genome shotgun (WGS) entry which is preliminary data.</text>
</comment>
<reference evidence="2" key="1">
    <citation type="submission" date="2020-11" db="EMBL/GenBank/DDBJ databases">
        <authorList>
            <consortium name="DOE Joint Genome Institute"/>
            <person name="Ahrendt S."/>
            <person name="Riley R."/>
            <person name="Andreopoulos W."/>
            <person name="Labutti K."/>
            <person name="Pangilinan J."/>
            <person name="Ruiz-Duenas F.J."/>
            <person name="Barrasa J.M."/>
            <person name="Sanchez-Garcia M."/>
            <person name="Camarero S."/>
            <person name="Miyauchi S."/>
            <person name="Serrano A."/>
            <person name="Linde D."/>
            <person name="Babiker R."/>
            <person name="Drula E."/>
            <person name="Ayuso-Fernandez I."/>
            <person name="Pacheco R."/>
            <person name="Padilla G."/>
            <person name="Ferreira P."/>
            <person name="Barriuso J."/>
            <person name="Kellner H."/>
            <person name="Castanera R."/>
            <person name="Alfaro M."/>
            <person name="Ramirez L."/>
            <person name="Pisabarro A.G."/>
            <person name="Kuo A."/>
            <person name="Tritt A."/>
            <person name="Lipzen A."/>
            <person name="He G."/>
            <person name="Yan M."/>
            <person name="Ng V."/>
            <person name="Cullen D."/>
            <person name="Martin F."/>
            <person name="Rosso M.-N."/>
            <person name="Henrissat B."/>
            <person name="Hibbett D."/>
            <person name="Martinez A.T."/>
            <person name="Grigoriev I.V."/>
        </authorList>
    </citation>
    <scope>NUCLEOTIDE SEQUENCE</scope>
    <source>
        <strain evidence="2">ATCC 90797</strain>
    </source>
</reference>